<feature type="region of interest" description="Disordered" evidence="1">
    <location>
        <begin position="23"/>
        <end position="43"/>
    </location>
</feature>
<protein>
    <submittedName>
        <fullName evidence="2">Uncharacterized protein</fullName>
    </submittedName>
</protein>
<evidence type="ECO:0000313" key="2">
    <source>
        <dbReference type="EMBL" id="MCI84402.1"/>
    </source>
</evidence>
<dbReference type="EMBL" id="LXQA011090081">
    <property type="protein sequence ID" value="MCI84402.1"/>
    <property type="molecule type" value="Genomic_DNA"/>
</dbReference>
<keyword evidence="3" id="KW-1185">Reference proteome</keyword>
<proteinExistence type="predicted"/>
<organism evidence="2 3">
    <name type="scientific">Trifolium medium</name>
    <dbReference type="NCBI Taxonomy" id="97028"/>
    <lineage>
        <taxon>Eukaryota</taxon>
        <taxon>Viridiplantae</taxon>
        <taxon>Streptophyta</taxon>
        <taxon>Embryophyta</taxon>
        <taxon>Tracheophyta</taxon>
        <taxon>Spermatophyta</taxon>
        <taxon>Magnoliopsida</taxon>
        <taxon>eudicotyledons</taxon>
        <taxon>Gunneridae</taxon>
        <taxon>Pentapetalae</taxon>
        <taxon>rosids</taxon>
        <taxon>fabids</taxon>
        <taxon>Fabales</taxon>
        <taxon>Fabaceae</taxon>
        <taxon>Papilionoideae</taxon>
        <taxon>50 kb inversion clade</taxon>
        <taxon>NPAAA clade</taxon>
        <taxon>Hologalegina</taxon>
        <taxon>IRL clade</taxon>
        <taxon>Trifolieae</taxon>
        <taxon>Trifolium</taxon>
    </lineage>
</organism>
<comment type="caution">
    <text evidence="2">The sequence shown here is derived from an EMBL/GenBank/DDBJ whole genome shotgun (WGS) entry which is preliminary data.</text>
</comment>
<evidence type="ECO:0000313" key="3">
    <source>
        <dbReference type="Proteomes" id="UP000265520"/>
    </source>
</evidence>
<dbReference type="Proteomes" id="UP000265520">
    <property type="component" value="Unassembled WGS sequence"/>
</dbReference>
<sequence length="43" mass="4510">GFILGLVIASPELESQRLFDQHPVGTLKDDTGATASEVRGAVN</sequence>
<dbReference type="AlphaFoldDB" id="A0A392VAC1"/>
<name>A0A392VAC1_9FABA</name>
<feature type="non-terminal residue" evidence="2">
    <location>
        <position position="1"/>
    </location>
</feature>
<evidence type="ECO:0000256" key="1">
    <source>
        <dbReference type="SAM" id="MobiDB-lite"/>
    </source>
</evidence>
<accession>A0A392VAC1</accession>
<reference evidence="2 3" key="1">
    <citation type="journal article" date="2018" name="Front. Plant Sci.">
        <title>Red Clover (Trifolium pratense) and Zigzag Clover (T. medium) - A Picture of Genomic Similarities and Differences.</title>
        <authorList>
            <person name="Dluhosova J."/>
            <person name="Istvanek J."/>
            <person name="Nedelnik J."/>
            <person name="Repkova J."/>
        </authorList>
    </citation>
    <scope>NUCLEOTIDE SEQUENCE [LARGE SCALE GENOMIC DNA]</scope>
    <source>
        <strain evidence="3">cv. 10/8</strain>
        <tissue evidence="2">Leaf</tissue>
    </source>
</reference>